<sequence length="100" mass="10643">MKPISISASSAGAAGLFHWNSPLPYLFGGLLLVFGVIAVTLLFLACCYNNSSSEYLGDEEKEEKSSKAIELEADSEPKVVVIMAGDDQPTYIAKPSLVST</sequence>
<keyword evidence="10" id="KW-1185">Reference proteome</keyword>
<evidence type="ECO:0000256" key="2">
    <source>
        <dbReference type="ARBA" id="ARBA00009977"/>
    </source>
</evidence>
<evidence type="ECO:0000256" key="6">
    <source>
        <dbReference type="ARBA" id="ARBA00022989"/>
    </source>
</evidence>
<dbReference type="PANTHER" id="PTHR33228:SF27">
    <property type="entry name" value="PROTEIN GLUTAMINE DUMPER"/>
    <property type="match status" value="1"/>
</dbReference>
<comment type="subcellular location">
    <subcellularLocation>
        <location evidence="1">Membrane</location>
        <topology evidence="1">Single-pass membrane protein</topology>
    </subcellularLocation>
</comment>
<reference evidence="9" key="1">
    <citation type="journal article" date="2023" name="Plant J.">
        <title>Genome sequences and population genomics provide insights into the demographic history, inbreeding, and mutation load of two 'living fossil' tree species of Dipteronia.</title>
        <authorList>
            <person name="Feng Y."/>
            <person name="Comes H.P."/>
            <person name="Chen J."/>
            <person name="Zhu S."/>
            <person name="Lu R."/>
            <person name="Zhang X."/>
            <person name="Li P."/>
            <person name="Qiu J."/>
            <person name="Olsen K.M."/>
            <person name="Qiu Y."/>
        </authorList>
    </citation>
    <scope>NUCLEOTIDE SEQUENCE</scope>
    <source>
        <strain evidence="9">KIB01</strain>
    </source>
</reference>
<dbReference type="GO" id="GO:0016020">
    <property type="term" value="C:membrane"/>
    <property type="evidence" value="ECO:0007669"/>
    <property type="project" value="UniProtKB-SubCell"/>
</dbReference>
<feature type="transmembrane region" description="Helical" evidence="8">
    <location>
        <begin position="25"/>
        <end position="48"/>
    </location>
</feature>
<keyword evidence="3" id="KW-0813">Transport</keyword>
<evidence type="ECO:0000256" key="5">
    <source>
        <dbReference type="ARBA" id="ARBA00022970"/>
    </source>
</evidence>
<dbReference type="InterPro" id="IPR040359">
    <property type="entry name" value="GDU"/>
</dbReference>
<evidence type="ECO:0000313" key="10">
    <source>
        <dbReference type="Proteomes" id="UP001280121"/>
    </source>
</evidence>
<gene>
    <name evidence="9" type="ORF">Ddye_002064</name>
</gene>
<evidence type="ECO:0000256" key="7">
    <source>
        <dbReference type="ARBA" id="ARBA00023136"/>
    </source>
</evidence>
<dbReference type="EMBL" id="JANJYI010000001">
    <property type="protein sequence ID" value="KAK2663490.1"/>
    <property type="molecule type" value="Genomic_DNA"/>
</dbReference>
<dbReference type="Proteomes" id="UP001280121">
    <property type="component" value="Unassembled WGS sequence"/>
</dbReference>
<protein>
    <submittedName>
        <fullName evidence="9">Uncharacterized protein</fullName>
    </submittedName>
</protein>
<proteinExistence type="inferred from homology"/>
<evidence type="ECO:0000256" key="8">
    <source>
        <dbReference type="SAM" id="Phobius"/>
    </source>
</evidence>
<evidence type="ECO:0000256" key="3">
    <source>
        <dbReference type="ARBA" id="ARBA00022448"/>
    </source>
</evidence>
<evidence type="ECO:0000256" key="4">
    <source>
        <dbReference type="ARBA" id="ARBA00022692"/>
    </source>
</evidence>
<dbReference type="GO" id="GO:0080143">
    <property type="term" value="P:regulation of amino acid export"/>
    <property type="evidence" value="ECO:0007669"/>
    <property type="project" value="InterPro"/>
</dbReference>
<keyword evidence="5" id="KW-0029">Amino-acid transport</keyword>
<evidence type="ECO:0000256" key="1">
    <source>
        <dbReference type="ARBA" id="ARBA00004167"/>
    </source>
</evidence>
<name>A0AAE0CU01_9ROSI</name>
<evidence type="ECO:0000313" key="9">
    <source>
        <dbReference type="EMBL" id="KAK2663490.1"/>
    </source>
</evidence>
<keyword evidence="7 8" id="KW-0472">Membrane</keyword>
<keyword evidence="4 8" id="KW-0812">Transmembrane</keyword>
<dbReference type="GO" id="GO:0006865">
    <property type="term" value="P:amino acid transport"/>
    <property type="evidence" value="ECO:0007669"/>
    <property type="project" value="UniProtKB-KW"/>
</dbReference>
<organism evidence="9 10">
    <name type="scientific">Dipteronia dyeriana</name>
    <dbReference type="NCBI Taxonomy" id="168575"/>
    <lineage>
        <taxon>Eukaryota</taxon>
        <taxon>Viridiplantae</taxon>
        <taxon>Streptophyta</taxon>
        <taxon>Embryophyta</taxon>
        <taxon>Tracheophyta</taxon>
        <taxon>Spermatophyta</taxon>
        <taxon>Magnoliopsida</taxon>
        <taxon>eudicotyledons</taxon>
        <taxon>Gunneridae</taxon>
        <taxon>Pentapetalae</taxon>
        <taxon>rosids</taxon>
        <taxon>malvids</taxon>
        <taxon>Sapindales</taxon>
        <taxon>Sapindaceae</taxon>
        <taxon>Hippocastanoideae</taxon>
        <taxon>Acereae</taxon>
        <taxon>Dipteronia</taxon>
    </lineage>
</organism>
<dbReference type="AlphaFoldDB" id="A0AAE0CU01"/>
<accession>A0AAE0CU01</accession>
<keyword evidence="6 8" id="KW-1133">Transmembrane helix</keyword>
<comment type="similarity">
    <text evidence="2">Belongs to the GLUTAMINE DUMPER 1 (TC 9.B.60) family.</text>
</comment>
<comment type="caution">
    <text evidence="9">The sequence shown here is derived from an EMBL/GenBank/DDBJ whole genome shotgun (WGS) entry which is preliminary data.</text>
</comment>
<dbReference type="PANTHER" id="PTHR33228">
    <property type="entry name" value="PROTEIN GLUTAMINE DUMPER 4-RELATED"/>
    <property type="match status" value="1"/>
</dbReference>